<evidence type="ECO:0000256" key="1">
    <source>
        <dbReference type="SAM" id="MobiDB-lite"/>
    </source>
</evidence>
<dbReference type="AlphaFoldDB" id="A0A291P344"/>
<accession>A0A291P344</accession>
<evidence type="ECO:0000313" key="2">
    <source>
        <dbReference type="EMBL" id="ATJ81301.1"/>
    </source>
</evidence>
<evidence type="ECO:0008006" key="4">
    <source>
        <dbReference type="Google" id="ProtNLM"/>
    </source>
</evidence>
<dbReference type="PROSITE" id="PS51257">
    <property type="entry name" value="PROKAR_LIPOPROTEIN"/>
    <property type="match status" value="1"/>
</dbReference>
<name>A0A291P344_9GAMM</name>
<gene>
    <name evidence="2" type="ORF">BEI_0314</name>
</gene>
<dbReference type="KEGG" id="hbe:BEI_0314"/>
<keyword evidence="3" id="KW-1185">Reference proteome</keyword>
<proteinExistence type="predicted"/>
<organism evidence="2 3">
    <name type="scientific">Halomonas beimenensis</name>
    <dbReference type="NCBI Taxonomy" id="475662"/>
    <lineage>
        <taxon>Bacteria</taxon>
        <taxon>Pseudomonadati</taxon>
        <taxon>Pseudomonadota</taxon>
        <taxon>Gammaproteobacteria</taxon>
        <taxon>Oceanospirillales</taxon>
        <taxon>Halomonadaceae</taxon>
        <taxon>Halomonas</taxon>
    </lineage>
</organism>
<protein>
    <recommendedName>
        <fullName evidence="4">Lipoprotein</fullName>
    </recommendedName>
</protein>
<feature type="region of interest" description="Disordered" evidence="1">
    <location>
        <begin position="25"/>
        <end position="44"/>
    </location>
</feature>
<dbReference type="Proteomes" id="UP000219993">
    <property type="component" value="Chromosome"/>
</dbReference>
<reference evidence="2 3" key="1">
    <citation type="journal article" date="2017" name="Sci. Rep.">
        <title>Revealing the Saline Adaptation Strategies of the Halophilic Bacterium Halomonas beimenensis through High-throughput Omics and Transposon Mutagenesis Approaches.</title>
        <authorList>
            <person name="Chen Y.H."/>
            <person name="Lin S.S."/>
            <person name="Shyu Y.T."/>
        </authorList>
    </citation>
    <scope>NUCLEOTIDE SEQUENCE [LARGE SCALE GENOMIC DNA]</scope>
    <source>
        <strain evidence="2 3">NTU-111</strain>
    </source>
</reference>
<evidence type="ECO:0000313" key="3">
    <source>
        <dbReference type="Proteomes" id="UP000219993"/>
    </source>
</evidence>
<dbReference type="EMBL" id="CP021435">
    <property type="protein sequence ID" value="ATJ81301.1"/>
    <property type="molecule type" value="Genomic_DNA"/>
</dbReference>
<dbReference type="RefSeq" id="WP_265331679.1">
    <property type="nucleotide sequence ID" value="NZ_BAAADT010000008.1"/>
</dbReference>
<sequence>MSIKILITLLLVGLLTVGCANQMGREHAQQGTQPSSGYHDLWWY</sequence>